<proteinExistence type="predicted"/>
<reference evidence="2 3" key="1">
    <citation type="submission" date="2021-01" db="EMBL/GenBank/DDBJ databases">
        <title>Sequencing the genomes of 1000 actinobacteria strains.</title>
        <authorList>
            <person name="Klenk H.-P."/>
        </authorList>
    </citation>
    <scope>NUCLEOTIDE SEQUENCE [LARGE SCALE GENOMIC DNA]</scope>
    <source>
        <strain evidence="2 3">DSM 18662</strain>
    </source>
</reference>
<accession>A0ABS2RP12</accession>
<organism evidence="2 3">
    <name type="scientific">Microlunatus panaciterrae</name>
    <dbReference type="NCBI Taxonomy" id="400768"/>
    <lineage>
        <taxon>Bacteria</taxon>
        <taxon>Bacillati</taxon>
        <taxon>Actinomycetota</taxon>
        <taxon>Actinomycetes</taxon>
        <taxon>Propionibacteriales</taxon>
        <taxon>Propionibacteriaceae</taxon>
        <taxon>Microlunatus</taxon>
    </lineage>
</organism>
<dbReference type="EMBL" id="JAFBCF010000001">
    <property type="protein sequence ID" value="MBM7800743.1"/>
    <property type="molecule type" value="Genomic_DNA"/>
</dbReference>
<name>A0ABS2RP12_9ACTN</name>
<evidence type="ECO:0000313" key="2">
    <source>
        <dbReference type="EMBL" id="MBM7800743.1"/>
    </source>
</evidence>
<keyword evidence="3" id="KW-1185">Reference proteome</keyword>
<dbReference type="Proteomes" id="UP000704762">
    <property type="component" value="Unassembled WGS sequence"/>
</dbReference>
<protein>
    <submittedName>
        <fullName evidence="2">Uncharacterized protein</fullName>
    </submittedName>
</protein>
<keyword evidence="1" id="KW-0812">Transmembrane</keyword>
<keyword evidence="1" id="KW-1133">Transmembrane helix</keyword>
<comment type="caution">
    <text evidence="2">The sequence shown here is derived from an EMBL/GenBank/DDBJ whole genome shotgun (WGS) entry which is preliminary data.</text>
</comment>
<evidence type="ECO:0000313" key="3">
    <source>
        <dbReference type="Proteomes" id="UP000704762"/>
    </source>
</evidence>
<feature type="transmembrane region" description="Helical" evidence="1">
    <location>
        <begin position="488"/>
        <end position="509"/>
    </location>
</feature>
<gene>
    <name evidence="2" type="ORF">JOE57_003664</name>
</gene>
<evidence type="ECO:0000256" key="1">
    <source>
        <dbReference type="SAM" id="Phobius"/>
    </source>
</evidence>
<keyword evidence="1" id="KW-0472">Membrane</keyword>
<sequence>MLDEPGLREAVTTLSTEARRVSADGAIFVSCRRVRGGSLLVAKRPVGTDGAGRPENYAVHALFDPSGTLGALDLGPLVRGGAFVLDRCVDAAPDPAAELVEIKAPDQWDESVSRVEAPGSVTPAPGSRFACWDLAEADAILGRACREFPADLVNRCEVDGAVTPAQAMRRPEVPVVPQLAIFDEAVALGAVLEDLWWERRGWTEDQWRAVLEQYMIVTQPVGSVPDASLTTRWDRSDVRGRAAVALELLVRPTLSSDSVVRRDVAARPQLVDEIVELGVTGSPSKRSAAARWVAAAGTPEQVLDLATELSVQWPGDRLPAVLEEHLRQQSPADLPQVLLGPVAASLDATEPLSPEWRAICLELLFAGQRTCKNSAALGEASSDAELAAAVVAADEQGAALSESWHRLASISSPERRERVFAQASAATATYLLGRWFSSDGAALQRDARRRLAAAWPRMVSLLDWPEGIRGAMLEVTHQQRMLRLQRMFLLLAVGVLGVAVVVLAVIMIVRP</sequence>